<gene>
    <name evidence="2" type="ORF">PCOR1329_LOCUS64242</name>
</gene>
<feature type="region of interest" description="Disordered" evidence="1">
    <location>
        <begin position="22"/>
        <end position="127"/>
    </location>
</feature>
<dbReference type="InterPro" id="IPR051553">
    <property type="entry name" value="Ran_GTPase-activating"/>
</dbReference>
<protein>
    <submittedName>
        <fullName evidence="2">Uncharacterized protein</fullName>
    </submittedName>
</protein>
<accession>A0ABN9W5J8</accession>
<keyword evidence="3" id="KW-1185">Reference proteome</keyword>
<dbReference type="PANTHER" id="PTHR45982">
    <property type="entry name" value="REGULATOR OF CHROMOSOME CONDENSATION"/>
    <property type="match status" value="1"/>
</dbReference>
<organism evidence="2 3">
    <name type="scientific">Prorocentrum cordatum</name>
    <dbReference type="NCBI Taxonomy" id="2364126"/>
    <lineage>
        <taxon>Eukaryota</taxon>
        <taxon>Sar</taxon>
        <taxon>Alveolata</taxon>
        <taxon>Dinophyceae</taxon>
        <taxon>Prorocentrales</taxon>
        <taxon>Prorocentraceae</taxon>
        <taxon>Prorocentrum</taxon>
    </lineage>
</organism>
<dbReference type="EMBL" id="CAUYUJ010018180">
    <property type="protein sequence ID" value="CAK0881391.1"/>
    <property type="molecule type" value="Genomic_DNA"/>
</dbReference>
<evidence type="ECO:0000256" key="1">
    <source>
        <dbReference type="SAM" id="MobiDB-lite"/>
    </source>
</evidence>
<reference evidence="2" key="1">
    <citation type="submission" date="2023-10" db="EMBL/GenBank/DDBJ databases">
        <authorList>
            <person name="Chen Y."/>
            <person name="Shah S."/>
            <person name="Dougan E. K."/>
            <person name="Thang M."/>
            <person name="Chan C."/>
        </authorList>
    </citation>
    <scope>NUCLEOTIDE SEQUENCE [LARGE SCALE GENOMIC DNA]</scope>
</reference>
<evidence type="ECO:0000313" key="2">
    <source>
        <dbReference type="EMBL" id="CAK0881391.1"/>
    </source>
</evidence>
<comment type="caution">
    <text evidence="2">The sequence shown here is derived from an EMBL/GenBank/DDBJ whole genome shotgun (WGS) entry which is preliminary data.</text>
</comment>
<feature type="compositionally biased region" description="Low complexity" evidence="1">
    <location>
        <begin position="210"/>
        <end position="230"/>
    </location>
</feature>
<feature type="region of interest" description="Disordered" evidence="1">
    <location>
        <begin position="173"/>
        <end position="250"/>
    </location>
</feature>
<evidence type="ECO:0000313" key="3">
    <source>
        <dbReference type="Proteomes" id="UP001189429"/>
    </source>
</evidence>
<dbReference type="SUPFAM" id="SSF50985">
    <property type="entry name" value="RCC1/BLIP-II"/>
    <property type="match status" value="1"/>
</dbReference>
<dbReference type="InterPro" id="IPR000408">
    <property type="entry name" value="Reg_chr_condens"/>
</dbReference>
<feature type="compositionally biased region" description="Pro residues" evidence="1">
    <location>
        <begin position="173"/>
        <end position="186"/>
    </location>
</feature>
<dbReference type="PROSITE" id="PS00626">
    <property type="entry name" value="RCC1_2"/>
    <property type="match status" value="3"/>
</dbReference>
<sequence length="486" mass="49970">MLSWVLGTFQPRDAYQQLRLPRGVRGCPDGSRRPPETREPGDEDTFAGDRLRGGGCIDPRSPIARRREPDSSRRPGSWGFAIGAQCGSLRDVSPSPGRCYPPAGEPGPRPRYPSAQERGASLSGPSADLSAMCRRAQIDVAPPGEPGPHSLPLSPGTWGSIVGAWCGSLRDVPPSPGRCPPSPGEPGPTLVAPHVAHHGARARARCLQASRGGVPVGRPGSSRGPSQSPERSQEPARASRPRPRMVAAGSSHTVLLRSDGTAVAFGANRYDQCHVPALDGGLSYTQVAAGYSHTVLLRSDGTAVAFGGNPQGQCNVPALDGGLSYTQVAAGYIHTVLLRSDGTAVAFGANGYDRCNVPALDGGLSYTQAAAGYSHTVLLRSDGTCHVPALDGALTYTARVLVGATLLLQASLDGGAVRFLTLGGVERCRVRVAPGAPLAGVRDWLAGELGAGRLGPGLGRADAALPGGRLLSGASAGETVADAFGL</sequence>
<dbReference type="Gene3D" id="2.130.10.30">
    <property type="entry name" value="Regulator of chromosome condensation 1/beta-lactamase-inhibitor protein II"/>
    <property type="match status" value="1"/>
</dbReference>
<dbReference type="Pfam" id="PF13540">
    <property type="entry name" value="RCC1_2"/>
    <property type="match status" value="3"/>
</dbReference>
<dbReference type="PANTHER" id="PTHR45982:SF1">
    <property type="entry name" value="REGULATOR OF CHROMOSOME CONDENSATION"/>
    <property type="match status" value="1"/>
</dbReference>
<feature type="compositionally biased region" description="Basic and acidic residues" evidence="1">
    <location>
        <begin position="30"/>
        <end position="40"/>
    </location>
</feature>
<name>A0ABN9W5J8_9DINO</name>
<proteinExistence type="predicted"/>
<dbReference type="Proteomes" id="UP001189429">
    <property type="component" value="Unassembled WGS sequence"/>
</dbReference>
<dbReference type="InterPro" id="IPR009091">
    <property type="entry name" value="RCC1/BLIP-II"/>
</dbReference>
<feature type="compositionally biased region" description="Basic residues" evidence="1">
    <location>
        <begin position="195"/>
        <end position="204"/>
    </location>
</feature>